<evidence type="ECO:0000256" key="7">
    <source>
        <dbReference type="ARBA" id="ARBA00023065"/>
    </source>
</evidence>
<proteinExistence type="inferred from homology"/>
<dbReference type="InterPro" id="IPR000531">
    <property type="entry name" value="Beta-barrel_TonB"/>
</dbReference>
<protein>
    <recommendedName>
        <fullName evidence="17">TonB-denpendent receptor</fullName>
    </recommendedName>
</protein>
<keyword evidence="2 11" id="KW-0813">Transport</keyword>
<gene>
    <name evidence="15" type="ORF">NX02_11650</name>
</gene>
<name>W0A804_9SPHN</name>
<dbReference type="PANTHER" id="PTHR32552:SF81">
    <property type="entry name" value="TONB-DEPENDENT OUTER MEMBRANE RECEPTOR"/>
    <property type="match status" value="1"/>
</dbReference>
<keyword evidence="16" id="KW-1185">Reference proteome</keyword>
<keyword evidence="4" id="KW-0410">Iron transport</keyword>
<evidence type="ECO:0000256" key="9">
    <source>
        <dbReference type="ARBA" id="ARBA00023136"/>
    </source>
</evidence>
<organism evidence="15 16">
    <name type="scientific">Sphingomonas sanxanigenens DSM 19645 = NX02</name>
    <dbReference type="NCBI Taxonomy" id="1123269"/>
    <lineage>
        <taxon>Bacteria</taxon>
        <taxon>Pseudomonadati</taxon>
        <taxon>Pseudomonadota</taxon>
        <taxon>Alphaproteobacteria</taxon>
        <taxon>Sphingomonadales</taxon>
        <taxon>Sphingomonadaceae</taxon>
        <taxon>Sphingomonas</taxon>
    </lineage>
</organism>
<feature type="domain" description="TonB-dependent receptor plug" evidence="14">
    <location>
        <begin position="15"/>
        <end position="124"/>
    </location>
</feature>
<evidence type="ECO:0000256" key="8">
    <source>
        <dbReference type="ARBA" id="ARBA00023077"/>
    </source>
</evidence>
<evidence type="ECO:0000256" key="10">
    <source>
        <dbReference type="ARBA" id="ARBA00023237"/>
    </source>
</evidence>
<evidence type="ECO:0000256" key="3">
    <source>
        <dbReference type="ARBA" id="ARBA00022452"/>
    </source>
</evidence>
<keyword evidence="6" id="KW-0408">Iron</keyword>
<dbReference type="Pfam" id="PF07715">
    <property type="entry name" value="Plug"/>
    <property type="match status" value="1"/>
</dbReference>
<evidence type="ECO:0000256" key="12">
    <source>
        <dbReference type="RuleBase" id="RU003357"/>
    </source>
</evidence>
<evidence type="ECO:0008006" key="17">
    <source>
        <dbReference type="Google" id="ProtNLM"/>
    </source>
</evidence>
<comment type="similarity">
    <text evidence="11 12">Belongs to the TonB-dependent receptor family.</text>
</comment>
<keyword evidence="5 11" id="KW-0812">Transmembrane</keyword>
<dbReference type="PATRIC" id="fig|1123269.5.peg.2260"/>
<feature type="domain" description="TonB-dependent receptor-like beta-barrel" evidence="13">
    <location>
        <begin position="289"/>
        <end position="768"/>
    </location>
</feature>
<dbReference type="Proteomes" id="UP000018851">
    <property type="component" value="Chromosome"/>
</dbReference>
<dbReference type="Gene3D" id="2.40.170.20">
    <property type="entry name" value="TonB-dependent receptor, beta-barrel domain"/>
    <property type="match status" value="2"/>
</dbReference>
<keyword evidence="8 12" id="KW-0798">TonB box</keyword>
<reference evidence="15 16" key="1">
    <citation type="submission" date="2013-07" db="EMBL/GenBank/DDBJ databases">
        <title>Completed genome of Sphingomonas sanxanigenens NX02.</title>
        <authorList>
            <person name="Ma T."/>
            <person name="Huang H."/>
            <person name="Wu M."/>
            <person name="Li X."/>
            <person name="Li G."/>
        </authorList>
    </citation>
    <scope>NUCLEOTIDE SEQUENCE [LARGE SCALE GENOMIC DNA]</scope>
    <source>
        <strain evidence="15 16">NX02</strain>
    </source>
</reference>
<dbReference type="STRING" id="1123269.NX02_11650"/>
<keyword evidence="3 11" id="KW-1134">Transmembrane beta strand</keyword>
<dbReference type="EMBL" id="CP006644">
    <property type="protein sequence ID" value="AHE54039.1"/>
    <property type="molecule type" value="Genomic_DNA"/>
</dbReference>
<dbReference type="AlphaFoldDB" id="W0A804"/>
<evidence type="ECO:0000313" key="15">
    <source>
        <dbReference type="EMBL" id="AHE54039.1"/>
    </source>
</evidence>
<dbReference type="eggNOG" id="COG1629">
    <property type="taxonomic scope" value="Bacteria"/>
</dbReference>
<dbReference type="Pfam" id="PF00593">
    <property type="entry name" value="TonB_dep_Rec_b-barrel"/>
    <property type="match status" value="1"/>
</dbReference>
<evidence type="ECO:0000256" key="2">
    <source>
        <dbReference type="ARBA" id="ARBA00022448"/>
    </source>
</evidence>
<evidence type="ECO:0000256" key="1">
    <source>
        <dbReference type="ARBA" id="ARBA00004571"/>
    </source>
</evidence>
<dbReference type="GO" id="GO:0009279">
    <property type="term" value="C:cell outer membrane"/>
    <property type="evidence" value="ECO:0007669"/>
    <property type="project" value="UniProtKB-SubCell"/>
</dbReference>
<evidence type="ECO:0000256" key="5">
    <source>
        <dbReference type="ARBA" id="ARBA00022692"/>
    </source>
</evidence>
<dbReference type="PROSITE" id="PS52016">
    <property type="entry name" value="TONB_DEPENDENT_REC_3"/>
    <property type="match status" value="1"/>
</dbReference>
<evidence type="ECO:0000256" key="6">
    <source>
        <dbReference type="ARBA" id="ARBA00023004"/>
    </source>
</evidence>
<dbReference type="RefSeq" id="WP_025292261.1">
    <property type="nucleotide sequence ID" value="NZ_CP006644.1"/>
</dbReference>
<dbReference type="InterPro" id="IPR036942">
    <property type="entry name" value="Beta-barrel_TonB_sf"/>
</dbReference>
<dbReference type="KEGG" id="ssan:NX02_11650"/>
<evidence type="ECO:0000259" key="13">
    <source>
        <dbReference type="Pfam" id="PF00593"/>
    </source>
</evidence>
<dbReference type="InterPro" id="IPR039426">
    <property type="entry name" value="TonB-dep_rcpt-like"/>
</dbReference>
<keyword evidence="7" id="KW-0406">Ion transport</keyword>
<dbReference type="PANTHER" id="PTHR32552">
    <property type="entry name" value="FERRICHROME IRON RECEPTOR-RELATED"/>
    <property type="match status" value="1"/>
</dbReference>
<dbReference type="SUPFAM" id="SSF56935">
    <property type="entry name" value="Porins"/>
    <property type="match status" value="1"/>
</dbReference>
<comment type="subcellular location">
    <subcellularLocation>
        <location evidence="1 11">Cell outer membrane</location>
        <topology evidence="1 11">Multi-pass membrane protein</topology>
    </subcellularLocation>
</comment>
<keyword evidence="9 11" id="KW-0472">Membrane</keyword>
<evidence type="ECO:0000256" key="4">
    <source>
        <dbReference type="ARBA" id="ARBA00022496"/>
    </source>
</evidence>
<keyword evidence="10 11" id="KW-0998">Cell outer membrane</keyword>
<evidence type="ECO:0000313" key="16">
    <source>
        <dbReference type="Proteomes" id="UP000018851"/>
    </source>
</evidence>
<sequence length="805" mass="87273">MGDIVVTAQGRAQAAQDVPLAIAVIDPQLIRDAGIVDVRGLRQLTPSLQVTTGQSAATGVVITIRGVGTASDNPGFEPAVGVFIDGVFRARAGLTLTEFPELERVEVLRGPQGTLFGRNTSAGALNIITASPKFDFGGYAEASYGNADEIELKAGVTAPVAGHLALRIDAGYHKRDGYSRDVNADRRFNTLDRYFVRGQALYEDGGLKVRLIGDYAKTDEQCCIAIHTEPGATGPIIDALAALAGREGIITPVDIEKRRASITPERDLMEKVKDWGFSGQVDLALGDFNLTSISAFRDWRALRNQDIDFTGLDRTYREGYRTAIRDITQEVRLQGTVFDGTLDFMVGGFYLDERLKLRDTIRFGAQAGQYVDALLGAATAGLSPLAPNGFSLYGSLPGRPFLGNAFLADPQVQALIAQNPALLSQFTTFLPSPVGTGQYSDNFRVDTRAIGLFTHNIVNLTEALSLTIGLRYNHERKTIRADLNGVNAPCTALLPGGASAVFGQVLAANARFEPIRLLVCNPTINAEFDGDYADRRSESELTGTARVAYKLTPDVLMFAGYAHGYKSGGYNLDRGGFDSTYFGGDGAQLSDLSFGKETADSFEAGVKTNPSRTFQLNITGFYQDFSGYQSLRFEGSSFVVRQFDKVISKGIELESIIRPSTDVSVNLGYTYLHTVVDDPLRAGDDDGKQATNQPRHVVTSAFTWTPPITDTLSGLVHVDARFNSDSNTLNAPGGIASTTNDAYILVNARLGLDFDEGRFGIEAYVENVFDVYYNILGFPVPEQIGAYAVYPSPPRYYGVRLRTRF</sequence>
<dbReference type="HOGENOM" id="CLU_008287_15_0_5"/>
<evidence type="ECO:0000256" key="11">
    <source>
        <dbReference type="PROSITE-ProRule" id="PRU01360"/>
    </source>
</evidence>
<evidence type="ECO:0000259" key="14">
    <source>
        <dbReference type="Pfam" id="PF07715"/>
    </source>
</evidence>
<dbReference type="eggNOG" id="COG4771">
    <property type="taxonomic scope" value="Bacteria"/>
</dbReference>
<accession>W0A804</accession>
<dbReference type="OrthoDB" id="9760333at2"/>
<dbReference type="GO" id="GO:0006826">
    <property type="term" value="P:iron ion transport"/>
    <property type="evidence" value="ECO:0007669"/>
    <property type="project" value="UniProtKB-KW"/>
</dbReference>
<dbReference type="InterPro" id="IPR012910">
    <property type="entry name" value="Plug_dom"/>
</dbReference>